<dbReference type="Proteomes" id="UP000196649">
    <property type="component" value="Unassembled WGS sequence"/>
</dbReference>
<gene>
    <name evidence="2" type="ORF">LKACC12383_02492</name>
</gene>
<comment type="caution">
    <text evidence="2">The sequence shown here is derived from an EMBL/GenBank/DDBJ whole genome shotgun (WGS) entry which is preliminary data.</text>
</comment>
<keyword evidence="1" id="KW-0812">Transmembrane</keyword>
<dbReference type="RefSeq" id="WP_054643889.1">
    <property type="nucleotide sequence ID" value="NZ_LNUB01000003.1"/>
</dbReference>
<sequence>MFTTMFWILAIWFIINVIWMWFVTDNQKLQKTFAWINVVAVIVGFWVYFGATKVSGIDTWFNIMNYANIVVALVQFYFGYRNSTTVKHA</sequence>
<accession>A0A210P676</accession>
<dbReference type="AlphaFoldDB" id="A0A210P676"/>
<keyword evidence="1" id="KW-1133">Transmembrane helix</keyword>
<protein>
    <recommendedName>
        <fullName evidence="4">Integral membrane protein</fullName>
    </recommendedName>
</protein>
<organism evidence="2 3">
    <name type="scientific">Companilactobacillus kimchii</name>
    <dbReference type="NCBI Taxonomy" id="2801452"/>
    <lineage>
        <taxon>Bacteria</taxon>
        <taxon>Bacillati</taxon>
        <taxon>Bacillota</taxon>
        <taxon>Bacilli</taxon>
        <taxon>Lactobacillales</taxon>
        <taxon>Lactobacillaceae</taxon>
        <taxon>Companilactobacillus</taxon>
    </lineage>
</organism>
<evidence type="ECO:0000313" key="3">
    <source>
        <dbReference type="Proteomes" id="UP000196649"/>
    </source>
</evidence>
<keyword evidence="1" id="KW-0472">Membrane</keyword>
<feature type="transmembrane region" description="Helical" evidence="1">
    <location>
        <begin position="63"/>
        <end position="80"/>
    </location>
</feature>
<name>A0A210P676_9LACO</name>
<reference evidence="2 3" key="1">
    <citation type="submission" date="2017-03" db="EMBL/GenBank/DDBJ databases">
        <title>Genome sequence of Lactobacillus kimchii KACC 12383.</title>
        <authorList>
            <person name="Chun J."/>
        </authorList>
    </citation>
    <scope>NUCLEOTIDE SEQUENCE [LARGE SCALE GENOMIC DNA]</scope>
    <source>
        <strain evidence="2 3">KACC 12383</strain>
    </source>
</reference>
<feature type="transmembrane region" description="Helical" evidence="1">
    <location>
        <begin position="33"/>
        <end position="51"/>
    </location>
</feature>
<evidence type="ECO:0000313" key="2">
    <source>
        <dbReference type="EMBL" id="OWF31974.1"/>
    </source>
</evidence>
<evidence type="ECO:0000256" key="1">
    <source>
        <dbReference type="SAM" id="Phobius"/>
    </source>
</evidence>
<proteinExistence type="predicted"/>
<evidence type="ECO:0008006" key="4">
    <source>
        <dbReference type="Google" id="ProtNLM"/>
    </source>
</evidence>
<dbReference type="EMBL" id="MXAL01000015">
    <property type="protein sequence ID" value="OWF31974.1"/>
    <property type="molecule type" value="Genomic_DNA"/>
</dbReference>
<feature type="transmembrane region" description="Helical" evidence="1">
    <location>
        <begin position="6"/>
        <end position="24"/>
    </location>
</feature>